<keyword evidence="2" id="KW-1185">Reference proteome</keyword>
<dbReference type="EMBL" id="CAUJNA010000557">
    <property type="protein sequence ID" value="CAJ1378594.1"/>
    <property type="molecule type" value="Genomic_DNA"/>
</dbReference>
<name>A0AA36I1U4_9DINO</name>
<sequence length="550" mass="58766">MFGGGDGIYHSLMTGLDLCEAGEQLLQEKKFKEAKKALESAWDLVEPCIWSADGYGYGKRCDRYCARIQAALARCKMESGGSSAGKAVPQEVLQQMRQAVPNDGLNPDAHLDFAKALISSLGCEFCQNRANWLDTRYIEAHYHASVACALKRANKMGGRHQGMGHGQDAPGSVPAAVKEAFANLGDDGGWKRVIFCTSKTALCSWLKADAAATALTSPTLEKKKATFVLLNGSYPLTLSLSNCQIDLYGIVDQHKKVELQASDVSTLLQVKDASRLRLCNLCIKRDSSQSHSEQPLVCLAGASCASMSQIHHVQDLAGAVVEAIDSSTFVAMHGCNLTSFSDSTKKTMAQVVVKHGAAGIIGIGAATTTDIKFAGQPGNAWQPRQEPAIWRPPIINASCQTEESREAFFAGVRQLAQASVGSGPLGSLSKYLKGSSIVLCGTDAELDAALCCEGAPAVIVCLTKSGLTISQPLRVKEAVILGMVSSSGNCEMIIGLQTDNCSVHFDSGSAMLEIHYQNMTAALTMIDVDVKIKSTSTPEFLRGFEWWVLA</sequence>
<gene>
    <name evidence="1" type="ORF">EVOR1521_LOCUS7094</name>
</gene>
<comment type="caution">
    <text evidence="1">The sequence shown here is derived from an EMBL/GenBank/DDBJ whole genome shotgun (WGS) entry which is preliminary data.</text>
</comment>
<evidence type="ECO:0000313" key="2">
    <source>
        <dbReference type="Proteomes" id="UP001178507"/>
    </source>
</evidence>
<dbReference type="AlphaFoldDB" id="A0AA36I1U4"/>
<accession>A0AA36I1U4</accession>
<organism evidence="1 2">
    <name type="scientific">Effrenium voratum</name>
    <dbReference type="NCBI Taxonomy" id="2562239"/>
    <lineage>
        <taxon>Eukaryota</taxon>
        <taxon>Sar</taxon>
        <taxon>Alveolata</taxon>
        <taxon>Dinophyceae</taxon>
        <taxon>Suessiales</taxon>
        <taxon>Symbiodiniaceae</taxon>
        <taxon>Effrenium</taxon>
    </lineage>
</organism>
<evidence type="ECO:0000313" key="1">
    <source>
        <dbReference type="EMBL" id="CAJ1378594.1"/>
    </source>
</evidence>
<dbReference type="Proteomes" id="UP001178507">
    <property type="component" value="Unassembled WGS sequence"/>
</dbReference>
<protein>
    <submittedName>
        <fullName evidence="1">Uncharacterized protein</fullName>
    </submittedName>
</protein>
<proteinExistence type="predicted"/>
<reference evidence="1" key="1">
    <citation type="submission" date="2023-08" db="EMBL/GenBank/DDBJ databases">
        <authorList>
            <person name="Chen Y."/>
            <person name="Shah S."/>
            <person name="Dougan E. K."/>
            <person name="Thang M."/>
            <person name="Chan C."/>
        </authorList>
    </citation>
    <scope>NUCLEOTIDE SEQUENCE</scope>
</reference>